<reference evidence="2" key="1">
    <citation type="journal article" date="2007" name="Nature">
        <title>The grapevine genome sequence suggests ancestral hexaploidization in major angiosperm phyla.</title>
        <authorList>
            <consortium name="The French-Italian Public Consortium for Grapevine Genome Characterization."/>
            <person name="Jaillon O."/>
            <person name="Aury J.-M."/>
            <person name="Noel B."/>
            <person name="Policriti A."/>
            <person name="Clepet C."/>
            <person name="Casagrande A."/>
            <person name="Choisne N."/>
            <person name="Aubourg S."/>
            <person name="Vitulo N."/>
            <person name="Jubin C."/>
            <person name="Vezzi A."/>
            <person name="Legeai F."/>
            <person name="Hugueney P."/>
            <person name="Dasilva C."/>
            <person name="Horner D."/>
            <person name="Mica E."/>
            <person name="Jublot D."/>
            <person name="Poulain J."/>
            <person name="Bruyere C."/>
            <person name="Billault A."/>
            <person name="Segurens B."/>
            <person name="Gouyvenoux M."/>
            <person name="Ugarte E."/>
            <person name="Cattonaro F."/>
            <person name="Anthouard V."/>
            <person name="Vico V."/>
            <person name="Del Fabbro C."/>
            <person name="Alaux M."/>
            <person name="Di Gaspero G."/>
            <person name="Dumas V."/>
            <person name="Felice N."/>
            <person name="Paillard S."/>
            <person name="Juman I."/>
            <person name="Moroldo M."/>
            <person name="Scalabrin S."/>
            <person name="Canaguier A."/>
            <person name="Le Clainche I."/>
            <person name="Malacrida G."/>
            <person name="Durand E."/>
            <person name="Pesole G."/>
            <person name="Laucou V."/>
            <person name="Chatelet P."/>
            <person name="Merdinoglu D."/>
            <person name="Delledonne M."/>
            <person name="Pezzotti M."/>
            <person name="Lecharny A."/>
            <person name="Scarpelli C."/>
            <person name="Artiguenave F."/>
            <person name="Pe M.E."/>
            <person name="Valle G."/>
            <person name="Morgante M."/>
            <person name="Caboche M."/>
            <person name="Adam-Blondon A.-F."/>
            <person name="Weissenbach J."/>
            <person name="Quetier F."/>
            <person name="Wincker P."/>
        </authorList>
    </citation>
    <scope>NUCLEOTIDE SEQUENCE [LARGE SCALE GENOMIC DNA]</scope>
    <source>
        <strain evidence="2">cv. Pinot noir / PN40024</strain>
    </source>
</reference>
<dbReference type="HOGENOM" id="CLU_3407148_0_0_1"/>
<keyword evidence="2" id="KW-1185">Reference proteome</keyword>
<dbReference type="AlphaFoldDB" id="F6HT03"/>
<name>F6HT03_VITVI</name>
<organism evidence="1 2">
    <name type="scientific">Vitis vinifera</name>
    <name type="common">Grape</name>
    <dbReference type="NCBI Taxonomy" id="29760"/>
    <lineage>
        <taxon>Eukaryota</taxon>
        <taxon>Viridiplantae</taxon>
        <taxon>Streptophyta</taxon>
        <taxon>Embryophyta</taxon>
        <taxon>Tracheophyta</taxon>
        <taxon>Spermatophyta</taxon>
        <taxon>Magnoliopsida</taxon>
        <taxon>eudicotyledons</taxon>
        <taxon>Gunneridae</taxon>
        <taxon>Pentapetalae</taxon>
        <taxon>rosids</taxon>
        <taxon>Vitales</taxon>
        <taxon>Vitaceae</taxon>
        <taxon>Viteae</taxon>
        <taxon>Vitis</taxon>
    </lineage>
</organism>
<proteinExistence type="predicted"/>
<dbReference type="EMBL" id="FN596247">
    <property type="protein sequence ID" value="CCB57813.1"/>
    <property type="molecule type" value="Genomic_DNA"/>
</dbReference>
<dbReference type="Proteomes" id="UP000009183">
    <property type="component" value="Chromosome 2"/>
</dbReference>
<protein>
    <submittedName>
        <fullName evidence="1">Uncharacterized protein</fullName>
    </submittedName>
</protein>
<dbReference type="PaxDb" id="29760-VIT_02s0012g03100.t01"/>
<accession>F6HT03</accession>
<evidence type="ECO:0000313" key="1">
    <source>
        <dbReference type="EMBL" id="CCB57813.1"/>
    </source>
</evidence>
<dbReference type="InParanoid" id="F6HT03"/>
<evidence type="ECO:0000313" key="2">
    <source>
        <dbReference type="Proteomes" id="UP000009183"/>
    </source>
</evidence>
<gene>
    <name evidence="1" type="ordered locus">VIT_02s0012g03100</name>
</gene>
<sequence length="30" mass="3521">MAKCYSCDLGQACFKYEDRWATISARSWTE</sequence>